<name>A0A812MCI6_9DINO</name>
<dbReference type="EMBL" id="CAJNJA010010749">
    <property type="protein sequence ID" value="CAE7261939.1"/>
    <property type="molecule type" value="Genomic_DNA"/>
</dbReference>
<evidence type="ECO:0000313" key="1">
    <source>
        <dbReference type="EMBL" id="CAE7261939.1"/>
    </source>
</evidence>
<proteinExistence type="predicted"/>
<accession>A0A812MCI6</accession>
<gene>
    <name evidence="1" type="ORF">SNEC2469_LOCUS6010</name>
</gene>
<reference evidence="1" key="1">
    <citation type="submission" date="2021-02" db="EMBL/GenBank/DDBJ databases">
        <authorList>
            <person name="Dougan E. K."/>
            <person name="Rhodes N."/>
            <person name="Thang M."/>
            <person name="Chan C."/>
        </authorList>
    </citation>
    <scope>NUCLEOTIDE SEQUENCE</scope>
</reference>
<keyword evidence="2" id="KW-1185">Reference proteome</keyword>
<evidence type="ECO:0000313" key="2">
    <source>
        <dbReference type="Proteomes" id="UP000601435"/>
    </source>
</evidence>
<dbReference type="AlphaFoldDB" id="A0A812MCI6"/>
<dbReference type="Proteomes" id="UP000601435">
    <property type="component" value="Unassembled WGS sequence"/>
</dbReference>
<comment type="caution">
    <text evidence="1">The sequence shown here is derived from an EMBL/GenBank/DDBJ whole genome shotgun (WGS) entry which is preliminary data.</text>
</comment>
<sequence>MRSTGSRNLESCWPSKWKVEATWFAAKVLQASQAKALSLWPRRAKRLLGRRRNL</sequence>
<organism evidence="1 2">
    <name type="scientific">Symbiodinium necroappetens</name>
    <dbReference type="NCBI Taxonomy" id="1628268"/>
    <lineage>
        <taxon>Eukaryota</taxon>
        <taxon>Sar</taxon>
        <taxon>Alveolata</taxon>
        <taxon>Dinophyceae</taxon>
        <taxon>Suessiales</taxon>
        <taxon>Symbiodiniaceae</taxon>
        <taxon>Symbiodinium</taxon>
    </lineage>
</organism>
<protein>
    <submittedName>
        <fullName evidence="1">Uncharacterized protein</fullName>
    </submittedName>
</protein>